<dbReference type="Proteomes" id="UP000308886">
    <property type="component" value="Unassembled WGS sequence"/>
</dbReference>
<evidence type="ECO:0000313" key="1">
    <source>
        <dbReference type="EMBL" id="TGX80603.1"/>
    </source>
</evidence>
<gene>
    <name evidence="1" type="ORF">E5358_12425</name>
</gene>
<keyword evidence="2" id="KW-1185">Reference proteome</keyword>
<evidence type="ECO:0000313" key="2">
    <source>
        <dbReference type="Proteomes" id="UP000308886"/>
    </source>
</evidence>
<protein>
    <submittedName>
        <fullName evidence="1">SusC/RagA family TonB-linked outer membrane protein</fullName>
    </submittedName>
</protein>
<comment type="caution">
    <text evidence="1">The sequence shown here is derived from an EMBL/GenBank/DDBJ whole genome shotgun (WGS) entry which is preliminary data.</text>
</comment>
<organism evidence="1 2">
    <name type="scientific">Palleniella muris</name>
    <dbReference type="NCBI Taxonomy" id="3038145"/>
    <lineage>
        <taxon>Bacteria</taxon>
        <taxon>Pseudomonadati</taxon>
        <taxon>Bacteroidota</taxon>
        <taxon>Bacteroidia</taxon>
        <taxon>Bacteroidales</taxon>
        <taxon>Prevotellaceae</taxon>
        <taxon>Palleniella</taxon>
    </lineage>
</organism>
<sequence length="929" mass="103096">MLAASPVLTNAQNGEEAATADADGNKVHVAFREVEKDDLLGGVSVVDVKELTKKNFTTYSMDNMQGYVSGWNGASLWGYSDALILVDGVPRSANNVKTDEIETITFMKGAQAVVLYGSKGANGVVLITTKRGQRGDMRVSVRANTGWDVAKSFPEYLSAAEYMTYYNQARKNDGLGDLYTPTDIYNHGSGLNPYRYPDVNFYSSEYIGKVRNTTNATAEIEGGGKFATYYANIGYERSGDYFKFGEAADNFAQRLNVRGNVDMRLNDDISAYVNTTASFYDSRSANGGNYWEAAASFRPNRVAPLIPMSLIDPNAASVWEMLGSSENIFNGCFLGGTQNDMTNVFGGYYAAGNAKYTSRNFTFDVGLDFSLDKVLKGLSFHTMFAVDYATSYTTSYNNNYATYSPIWSSYGGKEVIVGLEKYGLDERTAKQNISGSADTQTINFNAHFDYARTFGGVHNVSAMLLANGYQQTVSGQYHRTSNANLGLNLSYDYAKKYFATFGMAAIHSAKLAEGHREALSPSMTLGWNIAKEKFMEGSIFNDLMLSASLSQLNTDLGIDEYYMYSGSYTQNNSAWWGWRDGISLNPAIVNRGANENLTFLKRKEFSVNLRAAMFDNRLTADLSWFTSTLNGKVIRPTNMYPNYMFTYWLDASFIPYINYDNDKRNGFDISVNYKEKFGEVEFMAGANFTYYNTEATKRDDSSFSDAYQYREGKPLDAIWGYECIGYFTSPLDVLDSPSQAALSGNVKKGDLKYKDQNDDGIIDSKDQIFLGKGGWYGSPYTIGVNLSAKWKGFTLFVLATGGWGAKGVKNSSYYWIAGENKYSEVVRGAWTEETAATATYPRLTTGDGSNNNTTSTYWLYSTDALHLSKVQLTYDFASNLFQNTWIKGISAYVSGSNLLTIAPERKILEMKVGSAPQTRFYNMGVKMTF</sequence>
<name>A0AC61QMS0_9BACT</name>
<proteinExistence type="predicted"/>
<reference evidence="1" key="1">
    <citation type="submission" date="2019-04" db="EMBL/GenBank/DDBJ databases">
        <title>Microbes associate with the intestines of laboratory mice.</title>
        <authorList>
            <person name="Navarre W."/>
            <person name="Wong E."/>
            <person name="Huang K."/>
            <person name="Tropini C."/>
            <person name="Ng K."/>
            <person name="Yu B."/>
        </authorList>
    </citation>
    <scope>NUCLEOTIDE SEQUENCE</scope>
    <source>
        <strain evidence="1">NM73_A23</strain>
    </source>
</reference>
<accession>A0AC61QMS0</accession>
<dbReference type="EMBL" id="SRZC01000024">
    <property type="protein sequence ID" value="TGX80603.1"/>
    <property type="molecule type" value="Genomic_DNA"/>
</dbReference>